<name>A0A5E4PH28_9COXI</name>
<dbReference type="AlphaFoldDB" id="A0A5E4PH28"/>
<dbReference type="InterPro" id="IPR037176">
    <property type="entry name" value="Osmotin/thaumatin-like_sf"/>
</dbReference>
<dbReference type="RefSeq" id="WP_148339516.1">
    <property type="nucleotide sequence ID" value="NZ_LR699119.1"/>
</dbReference>
<sequence>MKWLRYCIVVLSFILFSPVSNAGEDPIGWTVSGGIPSQTVANLVYPTVTYTFTNNMPFQMITPLYIVRNANPASEFNFSVDTCSGVRLTAAGTIGSVCTVTFSYRFLTLGQKSISLSMQYGKNVVPLPAMTTNVGAGPSPLVTGTVTIPLPANMGAGDQAPFEFTYTNTNNGAVTDVTSLGVNINPNPGGGMFIGPVTDTCGVLPGAVLPAGGQCTISGTFQAGTPGTYTLNSGITYLPGAVGLTALTSTTNATVQVTGEATIPLPANMGAGESQPVEFTFTNNSTLPTGIVTSVTVTPVGGTFTPGSDTCTGFSLAGGASCVVSGTFDSGVPGAYSVTADFNYPGGTVSVTTTSTGTVKVTSAATTPLPNDMGAGEEQPVVFTFTNTGTGTINGITAASTGPEIGGTFTADAPTATTCGPGGLTSLAPNQSCILSGTFATGLPGSYSLTASFNYDGGSGVAPVTTPDPAGTSTVKITGTATVPLPPGGMGAGEQQPVEFTFTNTGTGTVYGITAPSFGPVVGGTFTPDAPTLNVTCGSGTKVNLAAGTSCTYTGVFASGAPGSYSLTASFNYAGGMNVAPTPTTSSGTILLKVNPAVWNPALPASIGTGEEHTIAITYTNTGTGTAYGITDPTAITSLNASGGTCTSATTSASCAGPYPITLASGATCSIQCTFEATVAGTASASSSITYAAGTTTAVTTTSTASVKVTADTPIPLPSSTNTGITYPVTFTFYNGGTAAAQGAPTTPPVSISPGPSTQLSAPTYMGCVNPLPSGQTCVVSVDVTPAASGDLTVYSLFTYDGGNVLASTSTSVAFARTFTINNYCGKDIWFAFSGAEVRKGCSDKSPCPTGSMCNAEADNGKGVCYWKNPVSDKNDFHLGPMTGTTPSTAKVMIPDLNKDNQTIWSGSLAGRTGCSGKQCETADCGSGDKTCPPGNRFSLPATTAQFTLMRDAADHYAISAGNGINVSMSMGPTHPDKTTPAYDASSPYYCATPGSADASRIFSACSWVLNPPGYPNAGSAVDYAWVKPGVGGACSTNACPGSEVCGLSYNNGKFARVCGTRLGYWTAAQACLLNSASASAFFDCNNAMNQPAGELLSDLNVCTNAAPQSGQNNQPPACAGAGNKERAAMVQWIKSACPSLSAFAGDTANSSFTCATNEKTKSKKDDEVKVNVTEYTISFCPELAPNSPFRNAQRQ</sequence>
<dbReference type="Gene3D" id="2.60.110.10">
    <property type="entry name" value="Thaumatin"/>
    <property type="match status" value="2"/>
</dbReference>
<dbReference type="OrthoDB" id="7061668at2"/>
<dbReference type="InterPro" id="IPR013783">
    <property type="entry name" value="Ig-like_fold"/>
</dbReference>
<dbReference type="InterPro" id="IPR001938">
    <property type="entry name" value="Thaumatin"/>
</dbReference>
<dbReference type="Proteomes" id="UP000324194">
    <property type="component" value="Chromosome 1"/>
</dbReference>
<dbReference type="Pfam" id="PF00314">
    <property type="entry name" value="Thaumatin"/>
    <property type="match status" value="1"/>
</dbReference>
<feature type="signal peptide" evidence="1">
    <location>
        <begin position="1"/>
        <end position="22"/>
    </location>
</feature>
<proteinExistence type="predicted"/>
<evidence type="ECO:0000313" key="3">
    <source>
        <dbReference type="Proteomes" id="UP000324194"/>
    </source>
</evidence>
<organism evidence="2 3">
    <name type="scientific">Aquicella siphonis</name>
    <dbReference type="NCBI Taxonomy" id="254247"/>
    <lineage>
        <taxon>Bacteria</taxon>
        <taxon>Pseudomonadati</taxon>
        <taxon>Pseudomonadota</taxon>
        <taxon>Gammaproteobacteria</taxon>
        <taxon>Legionellales</taxon>
        <taxon>Coxiellaceae</taxon>
        <taxon>Aquicella</taxon>
    </lineage>
</organism>
<dbReference type="Gene3D" id="2.60.40.10">
    <property type="entry name" value="Immunoglobulins"/>
    <property type="match status" value="2"/>
</dbReference>
<dbReference type="KEGG" id="asip:AQUSIP_15980"/>
<dbReference type="EMBL" id="LR699119">
    <property type="protein sequence ID" value="VVC76289.1"/>
    <property type="molecule type" value="Genomic_DNA"/>
</dbReference>
<gene>
    <name evidence="2" type="ORF">AQUSIP_15980</name>
</gene>
<protein>
    <submittedName>
        <fullName evidence="2">Uncharacterized protein</fullName>
    </submittedName>
</protein>
<keyword evidence="1" id="KW-0732">Signal</keyword>
<dbReference type="SMART" id="SM00205">
    <property type="entry name" value="THN"/>
    <property type="match status" value="1"/>
</dbReference>
<feature type="chain" id="PRO_5022767308" evidence="1">
    <location>
        <begin position="23"/>
        <end position="1196"/>
    </location>
</feature>
<dbReference type="PROSITE" id="PS51367">
    <property type="entry name" value="THAUMATIN_2"/>
    <property type="match status" value="1"/>
</dbReference>
<keyword evidence="3" id="KW-1185">Reference proteome</keyword>
<evidence type="ECO:0000313" key="2">
    <source>
        <dbReference type="EMBL" id="VVC76289.1"/>
    </source>
</evidence>
<dbReference type="SUPFAM" id="SSF49870">
    <property type="entry name" value="Osmotin, thaumatin-like protein"/>
    <property type="match status" value="1"/>
</dbReference>
<reference evidence="2 3" key="1">
    <citation type="submission" date="2019-08" db="EMBL/GenBank/DDBJ databases">
        <authorList>
            <person name="Guy L."/>
        </authorList>
    </citation>
    <scope>NUCLEOTIDE SEQUENCE [LARGE SCALE GENOMIC DNA]</scope>
    <source>
        <strain evidence="2 3">SGT-108</strain>
    </source>
</reference>
<accession>A0A5E4PH28</accession>
<evidence type="ECO:0000256" key="1">
    <source>
        <dbReference type="SAM" id="SignalP"/>
    </source>
</evidence>